<dbReference type="EMBL" id="BKCJ010079638">
    <property type="protein sequence ID" value="GEW90607.1"/>
    <property type="molecule type" value="Genomic_DNA"/>
</dbReference>
<sequence length="428" mass="47632">MSLMYLYYLKDAPDDDVLRVDLTRSRSEPDELAPESSQPVVILKFDIYIYTSTLTLEELNEAINKFSVSLELRPRLPPPELTMNKLSYDVIAERVNLLRKPPTPLLYMCGLTMDCRHPKLSHVIKDAEGKVITVDDFLSLPEWNGTLVSKGDPIPNNERPFVRTTSSLPLGEASLATSKKKRARKNVGLTDSGSEDTIFAAPINHSIPKPLNTATGSKRKEAEVSVVDSSEHTREPTSSIVQKTSEGPLVQEDDQAKNVDVSDDEFFCLDYFDEMISNLATPPENEVLESLTNNEVTASDQVEKIKKLKEDIGPKSKQLSDAESRVQLLPASDEHGVEEEFGGANQPIVYRWLVGREKHKELFTLKCPYIKKVDDSYLLFFGELMNVFPNVPVDATADNPGTSTQYGEAGSSKSKPQETTPHNDDALA</sequence>
<evidence type="ECO:0000256" key="1">
    <source>
        <dbReference type="SAM" id="MobiDB-lite"/>
    </source>
</evidence>
<gene>
    <name evidence="2" type="ORF">Tci_262583</name>
</gene>
<dbReference type="AlphaFoldDB" id="A0A699GZJ1"/>
<organism evidence="2">
    <name type="scientific">Tanacetum cinerariifolium</name>
    <name type="common">Dalmatian daisy</name>
    <name type="synonym">Chrysanthemum cinerariifolium</name>
    <dbReference type="NCBI Taxonomy" id="118510"/>
    <lineage>
        <taxon>Eukaryota</taxon>
        <taxon>Viridiplantae</taxon>
        <taxon>Streptophyta</taxon>
        <taxon>Embryophyta</taxon>
        <taxon>Tracheophyta</taxon>
        <taxon>Spermatophyta</taxon>
        <taxon>Magnoliopsida</taxon>
        <taxon>eudicotyledons</taxon>
        <taxon>Gunneridae</taxon>
        <taxon>Pentapetalae</taxon>
        <taxon>asterids</taxon>
        <taxon>campanulids</taxon>
        <taxon>Asterales</taxon>
        <taxon>Asteraceae</taxon>
        <taxon>Asteroideae</taxon>
        <taxon>Anthemideae</taxon>
        <taxon>Anthemidinae</taxon>
        <taxon>Tanacetum</taxon>
    </lineage>
</organism>
<feature type="region of interest" description="Disordered" evidence="1">
    <location>
        <begin position="225"/>
        <end position="256"/>
    </location>
</feature>
<proteinExistence type="predicted"/>
<reference evidence="2" key="1">
    <citation type="journal article" date="2019" name="Sci. Rep.">
        <title>Draft genome of Tanacetum cinerariifolium, the natural source of mosquito coil.</title>
        <authorList>
            <person name="Yamashiro T."/>
            <person name="Shiraishi A."/>
            <person name="Satake H."/>
            <person name="Nakayama K."/>
        </authorList>
    </citation>
    <scope>NUCLEOTIDE SEQUENCE</scope>
</reference>
<name>A0A699GZJ1_TANCI</name>
<feature type="compositionally biased region" description="Basic and acidic residues" evidence="1">
    <location>
        <begin position="225"/>
        <end position="235"/>
    </location>
</feature>
<accession>A0A699GZJ1</accession>
<feature type="compositionally biased region" description="Polar residues" evidence="1">
    <location>
        <begin position="236"/>
        <end position="245"/>
    </location>
</feature>
<comment type="caution">
    <text evidence="2">The sequence shown here is derived from an EMBL/GenBank/DDBJ whole genome shotgun (WGS) entry which is preliminary data.</text>
</comment>
<protein>
    <submittedName>
        <fullName evidence="2">Uncharacterized protein</fullName>
    </submittedName>
</protein>
<feature type="region of interest" description="Disordered" evidence="1">
    <location>
        <begin position="396"/>
        <end position="428"/>
    </location>
</feature>
<feature type="compositionally biased region" description="Polar residues" evidence="1">
    <location>
        <begin position="399"/>
        <end position="420"/>
    </location>
</feature>
<feature type="region of interest" description="Disordered" evidence="1">
    <location>
        <begin position="176"/>
        <end position="195"/>
    </location>
</feature>
<evidence type="ECO:0000313" key="2">
    <source>
        <dbReference type="EMBL" id="GEW90607.1"/>
    </source>
</evidence>